<dbReference type="Pfam" id="PF00990">
    <property type="entry name" value="GGDEF"/>
    <property type="match status" value="1"/>
</dbReference>
<dbReference type="InterPro" id="IPR000160">
    <property type="entry name" value="GGDEF_dom"/>
</dbReference>
<proteinExistence type="predicted"/>
<dbReference type="Pfam" id="PF08447">
    <property type="entry name" value="PAS_3"/>
    <property type="match status" value="1"/>
</dbReference>
<dbReference type="InterPro" id="IPR035965">
    <property type="entry name" value="PAS-like_dom_sf"/>
</dbReference>
<dbReference type="InterPro" id="IPR013655">
    <property type="entry name" value="PAS_fold_3"/>
</dbReference>
<dbReference type="CDD" id="cd00130">
    <property type="entry name" value="PAS"/>
    <property type="match status" value="1"/>
</dbReference>
<comment type="caution">
    <text evidence="3">The sequence shown here is derived from an EMBL/GenBank/DDBJ whole genome shotgun (WGS) entry which is preliminary data.</text>
</comment>
<feature type="domain" description="PAS" evidence="1">
    <location>
        <begin position="1"/>
        <end position="71"/>
    </location>
</feature>
<dbReference type="EMBL" id="PIPX01000001">
    <property type="protein sequence ID" value="RUO55412.1"/>
    <property type="molecule type" value="Genomic_DNA"/>
</dbReference>
<dbReference type="InterPro" id="IPR043128">
    <property type="entry name" value="Rev_trsase/Diguanyl_cyclase"/>
</dbReference>
<reference evidence="4" key="1">
    <citation type="journal article" date="2018" name="Front. Microbiol.">
        <title>Genome-Based Analysis Reveals the Taxonomy and Diversity of the Family Idiomarinaceae.</title>
        <authorList>
            <person name="Liu Y."/>
            <person name="Lai Q."/>
            <person name="Shao Z."/>
        </authorList>
    </citation>
    <scope>NUCLEOTIDE SEQUENCE [LARGE SCALE GENOMIC DNA]</scope>
    <source>
        <strain evidence="4">PO-M2</strain>
    </source>
</reference>
<dbReference type="SUPFAM" id="SSF55073">
    <property type="entry name" value="Nucleotide cyclase"/>
    <property type="match status" value="1"/>
</dbReference>
<dbReference type="PANTHER" id="PTHR44757:SF2">
    <property type="entry name" value="BIOFILM ARCHITECTURE MAINTENANCE PROTEIN MBAA"/>
    <property type="match status" value="1"/>
</dbReference>
<dbReference type="InterPro" id="IPR000014">
    <property type="entry name" value="PAS"/>
</dbReference>
<dbReference type="NCBIfam" id="TIGR00229">
    <property type="entry name" value="sensory_box"/>
    <property type="match status" value="1"/>
</dbReference>
<feature type="domain" description="GGDEF" evidence="2">
    <location>
        <begin position="157"/>
        <end position="290"/>
    </location>
</feature>
<dbReference type="InterPro" id="IPR029787">
    <property type="entry name" value="Nucleotide_cyclase"/>
</dbReference>
<dbReference type="PANTHER" id="PTHR44757">
    <property type="entry name" value="DIGUANYLATE CYCLASE DGCP"/>
    <property type="match status" value="1"/>
</dbReference>
<dbReference type="PROSITE" id="PS50887">
    <property type="entry name" value="GGDEF"/>
    <property type="match status" value="1"/>
</dbReference>
<keyword evidence="4" id="KW-1185">Reference proteome</keyword>
<accession>A0A432Y3B2</accession>
<dbReference type="Proteomes" id="UP000287649">
    <property type="component" value="Unassembled WGS sequence"/>
</dbReference>
<name>A0A432Y3B2_9GAMM</name>
<dbReference type="PROSITE" id="PS50112">
    <property type="entry name" value="PAS"/>
    <property type="match status" value="1"/>
</dbReference>
<evidence type="ECO:0000313" key="3">
    <source>
        <dbReference type="EMBL" id="RUO55412.1"/>
    </source>
</evidence>
<evidence type="ECO:0000313" key="4">
    <source>
        <dbReference type="Proteomes" id="UP000287649"/>
    </source>
</evidence>
<protein>
    <submittedName>
        <fullName evidence="3">PAS domain S-box protein</fullName>
    </submittedName>
</protein>
<dbReference type="SUPFAM" id="SSF55785">
    <property type="entry name" value="PYP-like sensor domain (PAS domain)"/>
    <property type="match status" value="1"/>
</dbReference>
<dbReference type="OrthoDB" id="766410at2"/>
<dbReference type="Gene3D" id="3.30.450.20">
    <property type="entry name" value="PAS domain"/>
    <property type="match status" value="1"/>
</dbReference>
<dbReference type="AlphaFoldDB" id="A0A432Y3B2"/>
<organism evidence="3 4">
    <name type="scientific">Pseudidiomarina homiensis</name>
    <dbReference type="NCBI Taxonomy" id="364198"/>
    <lineage>
        <taxon>Bacteria</taxon>
        <taxon>Pseudomonadati</taxon>
        <taxon>Pseudomonadota</taxon>
        <taxon>Gammaproteobacteria</taxon>
        <taxon>Alteromonadales</taxon>
        <taxon>Idiomarinaceae</taxon>
        <taxon>Pseudidiomarina</taxon>
    </lineage>
</organism>
<dbReference type="SMART" id="SM00091">
    <property type="entry name" value="PAS"/>
    <property type="match status" value="1"/>
</dbReference>
<dbReference type="Gene3D" id="3.30.70.270">
    <property type="match status" value="1"/>
</dbReference>
<dbReference type="InterPro" id="IPR052155">
    <property type="entry name" value="Biofilm_reg_signaling"/>
</dbReference>
<sequence length="290" mass="32557">MFEALGHYMDLLMDAICVVNTDNEFVYISAGGERVFGYPPHEMIGRCMFDFVHPDDQAKTLKVVNEIVAGEAKIHFENRYIRKNGDVAHIVWSARYSPDDGIRIAVARDVTAHRQAENQREELLEQLQHSAHHDSLTGLPNRSYFYRQAELLLASNNPLAVAYIDLNHFKDVNDRYGHAIGDEILRSAARRLKSQIRNNDTIARIGGDEFVALFADVGDEETAKAIVQKLHEALKSPIQMDHLSFGITASVGCVISRAPHPSLETLLQQADTVMYKAKHHPTTTSLITLL</sequence>
<dbReference type="CDD" id="cd01949">
    <property type="entry name" value="GGDEF"/>
    <property type="match status" value="1"/>
</dbReference>
<gene>
    <name evidence="3" type="ORF">CWI70_01105</name>
</gene>
<dbReference type="NCBIfam" id="TIGR00254">
    <property type="entry name" value="GGDEF"/>
    <property type="match status" value="1"/>
</dbReference>
<evidence type="ECO:0000259" key="1">
    <source>
        <dbReference type="PROSITE" id="PS50112"/>
    </source>
</evidence>
<evidence type="ECO:0000259" key="2">
    <source>
        <dbReference type="PROSITE" id="PS50887"/>
    </source>
</evidence>
<dbReference type="SMART" id="SM00267">
    <property type="entry name" value="GGDEF"/>
    <property type="match status" value="1"/>
</dbReference>